<evidence type="ECO:0000256" key="5">
    <source>
        <dbReference type="ARBA" id="ARBA00022694"/>
    </source>
</evidence>
<evidence type="ECO:0000256" key="6">
    <source>
        <dbReference type="ARBA" id="ARBA00022884"/>
    </source>
</evidence>
<keyword evidence="4 7" id="KW-0808">Transferase</keyword>
<dbReference type="EC" id="2.1.1.-" evidence="7"/>
<dbReference type="GO" id="GO:0008649">
    <property type="term" value="F:rRNA methyltransferase activity"/>
    <property type="evidence" value="ECO:0007669"/>
    <property type="project" value="TreeGrafter"/>
</dbReference>
<dbReference type="KEGG" id="oyw:OdinLCB4_004220"/>
<feature type="binding site" evidence="7">
    <location>
        <begin position="86"/>
        <end position="87"/>
    </location>
    <ligand>
        <name>S-adenosyl-L-methionine</name>
        <dbReference type="ChEBI" id="CHEBI:59789"/>
    </ligand>
</feature>
<accession>A0AAF0I9K1</accession>
<sequence>MVEISEFKDFQGVYQVMESGQRSLATVNLAPGKKVYDELLIKFKDEELRTWNPFRSKLAAALLNGLEELPIKEGDQILYLGAASGTTSSHISDIVGRKGRVYCVEFSPRAIRDLLTVCEYRKNMLPILADARFPDRYSPLCGLVDLIYCDIAQPDQSKILLDNAFTYLKPKGKIMMAIKARSIDVTKPPAEIFKNEIEFLEENGFIITQKIRLEPYTADHIFILGSLK</sequence>
<dbReference type="InterPro" id="IPR000692">
    <property type="entry name" value="Fibrillarin"/>
</dbReference>
<dbReference type="PROSITE" id="PS00566">
    <property type="entry name" value="FIBRILLARIN"/>
    <property type="match status" value="1"/>
</dbReference>
<feature type="binding site" evidence="7">
    <location>
        <begin position="130"/>
        <end position="131"/>
    </location>
    <ligand>
        <name>S-adenosyl-L-methionine</name>
        <dbReference type="ChEBI" id="CHEBI:59789"/>
    </ligand>
</feature>
<comment type="subunit">
    <text evidence="7">Interacts with nop5. Component of box C/D small ribonucleoprotein (sRNP) particles that contain rpl7ae, FlpA and nop5, plus a guide RNA.</text>
</comment>
<dbReference type="NCBIfam" id="NF003276">
    <property type="entry name" value="PRK04266.1-2"/>
    <property type="match status" value="1"/>
</dbReference>
<feature type="binding site" evidence="7">
    <location>
        <begin position="105"/>
        <end position="106"/>
    </location>
    <ligand>
        <name>S-adenosyl-L-methionine</name>
        <dbReference type="ChEBI" id="CHEBI:59789"/>
    </ligand>
</feature>
<proteinExistence type="inferred from homology"/>
<organism evidence="8 9">
    <name type="scientific">Odinarchaeota yellowstonii (strain LCB_4)</name>
    <dbReference type="NCBI Taxonomy" id="1841599"/>
    <lineage>
        <taxon>Archaea</taxon>
        <taxon>Promethearchaeati</taxon>
        <taxon>Candidatus Odinarchaeota</taxon>
        <taxon>Candidatus Odinarchaeia</taxon>
        <taxon>Candidatus Odinarchaeales</taxon>
        <taxon>Candidatus Odinarchaeaceae</taxon>
        <taxon>Candidatus Odinarchaeum</taxon>
    </lineage>
</organism>
<keyword evidence="5 7" id="KW-0819">tRNA processing</keyword>
<reference evidence="8" key="1">
    <citation type="journal article" date="2017" name="Nature">
        <title>Asgard archaea illuminate the origin of eukaryotic cellular complexity.</title>
        <authorList>
            <person name="Zaremba-Niedzwiedzka K."/>
            <person name="Caceres E.F."/>
            <person name="Saw J.H."/>
            <person name="Backstrom D."/>
            <person name="Juzokaite L."/>
            <person name="Vancaester E."/>
            <person name="Seitz K.W."/>
            <person name="Anantharaman K."/>
            <person name="Starnawski P."/>
            <person name="Kjeldsen K.U."/>
            <person name="Scott M.B."/>
            <person name="Nunoura T."/>
            <person name="Banfield J.F."/>
            <person name="Schramm A."/>
            <person name="Baker B.J."/>
            <person name="Spang A."/>
            <person name="Ettema T.J.G."/>
        </authorList>
    </citation>
    <scope>NUCLEOTIDE SEQUENCE</scope>
    <source>
        <strain evidence="8">LCB_4</strain>
    </source>
</reference>
<evidence type="ECO:0000256" key="7">
    <source>
        <dbReference type="HAMAP-Rule" id="MF_00351"/>
    </source>
</evidence>
<dbReference type="Pfam" id="PF01269">
    <property type="entry name" value="Fibrillarin"/>
    <property type="match status" value="1"/>
</dbReference>
<comment type="function">
    <text evidence="7">Involved in pre-rRNA and tRNA processing. Utilizes the methyl donor S-adenosyl-L-methionine to catalyze the site-specific 2'-hydroxyl methylation of ribose moieties in rRNA and tRNA. Site specificity is provided by a guide RNA that base pairs with the substrate. Methylation occurs at a characteristic distance from the sequence involved in base pairing with the guide RNA.</text>
</comment>
<dbReference type="SUPFAM" id="SSF53335">
    <property type="entry name" value="S-adenosyl-L-methionine-dependent methyltransferases"/>
    <property type="match status" value="1"/>
</dbReference>
<evidence type="ECO:0000313" key="8">
    <source>
        <dbReference type="EMBL" id="WEU39698.1"/>
    </source>
</evidence>
<dbReference type="Proteomes" id="UP000186851">
    <property type="component" value="Chromosome"/>
</dbReference>
<evidence type="ECO:0000256" key="4">
    <source>
        <dbReference type="ARBA" id="ARBA00022679"/>
    </source>
</evidence>
<evidence type="ECO:0000313" key="9">
    <source>
        <dbReference type="Proteomes" id="UP000186851"/>
    </source>
</evidence>
<evidence type="ECO:0000256" key="2">
    <source>
        <dbReference type="ARBA" id="ARBA00022552"/>
    </source>
</evidence>
<protein>
    <recommendedName>
        <fullName evidence="7">Fibrillarin-like rRNA/tRNA 2'-O-methyltransferase</fullName>
        <ecNumber evidence="7">2.1.1.-</ecNumber>
    </recommendedName>
</protein>
<name>A0AAF0I9K1_ODILC</name>
<dbReference type="SMART" id="SM01206">
    <property type="entry name" value="Fibrillarin"/>
    <property type="match status" value="1"/>
</dbReference>
<keyword evidence="6 7" id="KW-0694">RNA-binding</keyword>
<gene>
    <name evidence="7" type="primary">flpA</name>
    <name evidence="8" type="ORF">OdinLCB4_004220</name>
</gene>
<keyword evidence="2 7" id="KW-0698">rRNA processing</keyword>
<dbReference type="Gene3D" id="3.30.200.20">
    <property type="entry name" value="Phosphorylase Kinase, domain 1"/>
    <property type="match status" value="1"/>
</dbReference>
<dbReference type="GO" id="GO:0003723">
    <property type="term" value="F:RNA binding"/>
    <property type="evidence" value="ECO:0007669"/>
    <property type="project" value="UniProtKB-UniRule"/>
</dbReference>
<reference evidence="8" key="2">
    <citation type="journal article" date="2022" name="Nat. Microbiol.">
        <title>A closed Candidatus Odinarchaeum chromosome exposes Asgard archaeal viruses.</title>
        <authorList>
            <person name="Tamarit D."/>
            <person name="Caceres E.F."/>
            <person name="Krupovic M."/>
            <person name="Nijland R."/>
            <person name="Eme L."/>
            <person name="Robinson N.P."/>
            <person name="Ettema T.J.G."/>
        </authorList>
    </citation>
    <scope>NUCLEOTIDE SEQUENCE</scope>
    <source>
        <strain evidence="8">LCB_4</strain>
    </source>
</reference>
<dbReference type="GO" id="GO:0008033">
    <property type="term" value="P:tRNA processing"/>
    <property type="evidence" value="ECO:0007669"/>
    <property type="project" value="UniProtKB-UniRule"/>
</dbReference>
<dbReference type="EMBL" id="CP091871">
    <property type="protein sequence ID" value="WEU39698.1"/>
    <property type="molecule type" value="Genomic_DNA"/>
</dbReference>
<dbReference type="InterPro" id="IPR029063">
    <property type="entry name" value="SAM-dependent_MTases_sf"/>
</dbReference>
<dbReference type="CDD" id="cd02440">
    <property type="entry name" value="AdoMet_MTases"/>
    <property type="match status" value="1"/>
</dbReference>
<dbReference type="PIRSF" id="PIRSF006540">
    <property type="entry name" value="Nop17p"/>
    <property type="match status" value="1"/>
</dbReference>
<dbReference type="PANTHER" id="PTHR10335">
    <property type="entry name" value="RRNA 2-O-METHYLTRANSFERASE FIBRILLARIN"/>
    <property type="match status" value="1"/>
</dbReference>
<dbReference type="InterPro" id="IPR020813">
    <property type="entry name" value="Fibrillarin_CS"/>
</dbReference>
<evidence type="ECO:0000256" key="1">
    <source>
        <dbReference type="ARBA" id="ARBA00010632"/>
    </source>
</evidence>
<dbReference type="GO" id="GO:0000494">
    <property type="term" value="P:box C/D sno(s)RNA 3'-end processing"/>
    <property type="evidence" value="ECO:0007669"/>
    <property type="project" value="TreeGrafter"/>
</dbReference>
<dbReference type="PANTHER" id="PTHR10335:SF17">
    <property type="entry name" value="FIBRILLARIN"/>
    <property type="match status" value="1"/>
</dbReference>
<dbReference type="Gene3D" id="3.40.50.150">
    <property type="entry name" value="Vaccinia Virus protein VP39"/>
    <property type="match status" value="1"/>
</dbReference>
<comment type="similarity">
    <text evidence="1 7">Belongs to the methyltransferase superfamily. Fibrillarin family.</text>
</comment>
<dbReference type="AlphaFoldDB" id="A0AAF0I9K1"/>
<evidence type="ECO:0000256" key="3">
    <source>
        <dbReference type="ARBA" id="ARBA00022603"/>
    </source>
</evidence>
<keyword evidence="3 7" id="KW-0489">Methyltransferase</keyword>
<dbReference type="HAMAP" id="MF_00351">
    <property type="entry name" value="RNA_methyltransf_FlpA"/>
    <property type="match status" value="1"/>
</dbReference>
<dbReference type="PRINTS" id="PR00052">
    <property type="entry name" value="FIBRILLARIN"/>
</dbReference>
<dbReference type="GO" id="GO:1990259">
    <property type="term" value="F:histone H2AQ104 methyltransferase activity"/>
    <property type="evidence" value="ECO:0007669"/>
    <property type="project" value="TreeGrafter"/>
</dbReference>
<feature type="binding site" evidence="7">
    <location>
        <begin position="150"/>
        <end position="153"/>
    </location>
    <ligand>
        <name>S-adenosyl-L-methionine</name>
        <dbReference type="ChEBI" id="CHEBI:59789"/>
    </ligand>
</feature>